<evidence type="ECO:0000313" key="5">
    <source>
        <dbReference type="EMBL" id="KAH0814187.1"/>
    </source>
</evidence>
<dbReference type="SMART" id="SM00248">
    <property type="entry name" value="ANK"/>
    <property type="match status" value="11"/>
</dbReference>
<organism evidence="5 6">
    <name type="scientific">Tenebrio molitor</name>
    <name type="common">Yellow mealworm beetle</name>
    <dbReference type="NCBI Taxonomy" id="7067"/>
    <lineage>
        <taxon>Eukaryota</taxon>
        <taxon>Metazoa</taxon>
        <taxon>Ecdysozoa</taxon>
        <taxon>Arthropoda</taxon>
        <taxon>Hexapoda</taxon>
        <taxon>Insecta</taxon>
        <taxon>Pterygota</taxon>
        <taxon>Neoptera</taxon>
        <taxon>Endopterygota</taxon>
        <taxon>Coleoptera</taxon>
        <taxon>Polyphaga</taxon>
        <taxon>Cucujiformia</taxon>
        <taxon>Tenebrionidae</taxon>
        <taxon>Tenebrio</taxon>
    </lineage>
</organism>
<dbReference type="PROSITE" id="PS50297">
    <property type="entry name" value="ANK_REP_REGION"/>
    <property type="match status" value="7"/>
</dbReference>
<dbReference type="PANTHER" id="PTHR24123">
    <property type="entry name" value="ANKYRIN REPEAT-CONTAINING"/>
    <property type="match status" value="1"/>
</dbReference>
<feature type="repeat" description="ANK" evidence="3">
    <location>
        <begin position="1260"/>
        <end position="1292"/>
    </location>
</feature>
<dbReference type="Pfam" id="PF12796">
    <property type="entry name" value="Ank_2"/>
    <property type="match status" value="3"/>
</dbReference>
<dbReference type="Proteomes" id="UP000719412">
    <property type="component" value="Unassembled WGS sequence"/>
</dbReference>
<keyword evidence="6" id="KW-1185">Reference proteome</keyword>
<dbReference type="Pfam" id="PF13637">
    <property type="entry name" value="Ank_4"/>
    <property type="match status" value="1"/>
</dbReference>
<dbReference type="SUPFAM" id="SSF52540">
    <property type="entry name" value="P-loop containing nucleoside triphosphate hydrolases"/>
    <property type="match status" value="1"/>
</dbReference>
<dbReference type="EMBL" id="JABDTM020024543">
    <property type="protein sequence ID" value="KAH0814187.1"/>
    <property type="molecule type" value="Genomic_DNA"/>
</dbReference>
<reference evidence="5" key="1">
    <citation type="journal article" date="2020" name="J Insects Food Feed">
        <title>The yellow mealworm (Tenebrio molitor) genome: a resource for the emerging insects as food and feed industry.</title>
        <authorList>
            <person name="Eriksson T."/>
            <person name="Andere A."/>
            <person name="Kelstrup H."/>
            <person name="Emery V."/>
            <person name="Picard C."/>
        </authorList>
    </citation>
    <scope>NUCLEOTIDE SEQUENCE</scope>
    <source>
        <strain evidence="5">Stoneville</strain>
        <tissue evidence="5">Whole head</tissue>
    </source>
</reference>
<protein>
    <recommendedName>
        <fullName evidence="7">NACHT domain-containing protein</fullName>
    </recommendedName>
</protein>
<gene>
    <name evidence="5" type="ORF">GEV33_008606</name>
</gene>
<proteinExistence type="predicted"/>
<accession>A0A8J6HH82</accession>
<dbReference type="PROSITE" id="PS50088">
    <property type="entry name" value="ANK_REPEAT"/>
    <property type="match status" value="8"/>
</dbReference>
<evidence type="ECO:0000256" key="2">
    <source>
        <dbReference type="ARBA" id="ARBA00023043"/>
    </source>
</evidence>
<name>A0A8J6HH82_TENMO</name>
<feature type="repeat" description="ANK" evidence="3">
    <location>
        <begin position="1359"/>
        <end position="1385"/>
    </location>
</feature>
<dbReference type="Gene3D" id="3.40.50.300">
    <property type="entry name" value="P-loop containing nucleotide triphosphate hydrolases"/>
    <property type="match status" value="1"/>
</dbReference>
<feature type="repeat" description="ANK" evidence="3">
    <location>
        <begin position="1293"/>
        <end position="1325"/>
    </location>
</feature>
<dbReference type="InterPro" id="IPR036770">
    <property type="entry name" value="Ankyrin_rpt-contain_sf"/>
</dbReference>
<keyword evidence="2 3" id="KW-0040">ANK repeat</keyword>
<dbReference type="InterPro" id="IPR051165">
    <property type="entry name" value="Multifunctional_ANK_Repeat"/>
</dbReference>
<evidence type="ECO:0000313" key="6">
    <source>
        <dbReference type="Proteomes" id="UP000719412"/>
    </source>
</evidence>
<feature type="repeat" description="ANK" evidence="3">
    <location>
        <begin position="1453"/>
        <end position="1485"/>
    </location>
</feature>
<evidence type="ECO:0000256" key="3">
    <source>
        <dbReference type="PROSITE-ProRule" id="PRU00023"/>
    </source>
</evidence>
<feature type="repeat" description="ANK" evidence="3">
    <location>
        <begin position="1420"/>
        <end position="1452"/>
    </location>
</feature>
<dbReference type="PRINTS" id="PR01415">
    <property type="entry name" value="ANKYRIN"/>
</dbReference>
<feature type="repeat" description="ANK" evidence="3">
    <location>
        <begin position="1326"/>
        <end position="1358"/>
    </location>
</feature>
<dbReference type="SUPFAM" id="SSF48403">
    <property type="entry name" value="Ankyrin repeat"/>
    <property type="match status" value="1"/>
</dbReference>
<dbReference type="InterPro" id="IPR002110">
    <property type="entry name" value="Ankyrin_rpt"/>
</dbReference>
<dbReference type="InterPro" id="IPR027417">
    <property type="entry name" value="P-loop_NTPase"/>
</dbReference>
<keyword evidence="4" id="KW-0175">Coiled coil</keyword>
<feature type="repeat" description="ANK" evidence="3">
    <location>
        <begin position="1227"/>
        <end position="1259"/>
    </location>
</feature>
<evidence type="ECO:0000256" key="4">
    <source>
        <dbReference type="SAM" id="Coils"/>
    </source>
</evidence>
<dbReference type="PANTHER" id="PTHR24123:SF33">
    <property type="entry name" value="PROTEIN HOS4"/>
    <property type="match status" value="1"/>
</dbReference>
<evidence type="ECO:0008006" key="7">
    <source>
        <dbReference type="Google" id="ProtNLM"/>
    </source>
</evidence>
<feature type="coiled-coil region" evidence="4">
    <location>
        <begin position="272"/>
        <end position="299"/>
    </location>
</feature>
<evidence type="ECO:0000256" key="1">
    <source>
        <dbReference type="ARBA" id="ARBA00022737"/>
    </source>
</evidence>
<reference evidence="5" key="2">
    <citation type="submission" date="2021-08" db="EMBL/GenBank/DDBJ databases">
        <authorList>
            <person name="Eriksson T."/>
        </authorList>
    </citation>
    <scope>NUCLEOTIDE SEQUENCE</scope>
    <source>
        <strain evidence="5">Stoneville</strain>
        <tissue evidence="5">Whole head</tissue>
    </source>
</reference>
<dbReference type="Gene3D" id="1.25.40.20">
    <property type="entry name" value="Ankyrin repeat-containing domain"/>
    <property type="match status" value="3"/>
</dbReference>
<comment type="caution">
    <text evidence="5">The sequence shown here is derived from an EMBL/GenBank/DDBJ whole genome shotgun (WGS) entry which is preliminary data.</text>
</comment>
<feature type="repeat" description="ANK" evidence="3">
    <location>
        <begin position="1186"/>
        <end position="1226"/>
    </location>
</feature>
<keyword evidence="1" id="KW-0677">Repeat</keyword>
<sequence>MGSTNTPGLGIEYEILVPAYFALKLNNKDVQQFSIQSNVKHFGNMDDVVVDISTQNNNQLRLAIQLKQKENKHKKLSPGSFEAQTGNFSLKKYCQAFKNLTDQNKQSQFILYTNADFDPHRKEEVTNFKMIEDHQSDVNLLLNTSFDGRNVYKFEVNENTPEEEKVTKLDYQEFLSRFRVFVCQKNFQDLEQDLIDILHNENIVLKYLNLFRKWHQGRFTNKTMDKATVNVHLIDIFLSPFVITDSYLFDSKNRNLALFDKAIQEFDLTLINETCKDFLEKFSEEVEEEEEDSNMLSDERFILLAKEHKIIEKSVTQLERAIKLKLLHYFCRKPLIVDFNETSQSLIYKIMELLQLENEIKFVLLGREIHTKKLSRFRIFENLDNLCNQTLYTDFVRACRLSLQGRNEITLEELIDSFVEIRGFVGTKELLQMLKGNFLIGQEKESMPFYYIHRKISANVLKLDTLLDPTFLKENLLVVNFYGKLEQLQAKFRFHKINIVNSNDYIMSREVPEDPILISTSEQFSEKLLVDIGKIERFRSVWYLKMIDDDSFVTVRWIKKVLEKLTWKKTSVTEEKIADHFDRSVNILCAHPGMGKSTMLRRLRNECDSTFWTVGVDLKAHNKFLRSKKTVHVFLRYLLNANDNVFSEQVRNVFSSTKKVVFFLDGLDEIENICVDNVLSYVQELSSKGFRVWISSRKNLKEKLESSFGEFLIDLEEIDKEQQQIYIKSRLQEEYRTEEIENVIDKIFSSADIINNCQVLGIPLQLYVITQTFLDDKELYHNLTENIFILTKMYKFFFHGRFKHNRDKEQSKNPHLDLTEVEDTLEKYEPLALQSLFDNNIFGKLNIDMRRSRRFLNEVKTNKDPLGIVITVSGEDKAIFEHYTYAEYFAAKFFANSFDNARLLQEELFSDRYKNLMMIFSLILAEENPLHLAVIYRDVDLVVRSIEDKNTYDKGGRSPLHIAACSGERFGISRTTGIKENNLQDILILEHVVKFDHLEQDKLFKWNSLDYAFRNKCLISAELILRKYGSCRQASKYFLSYVNAVRFVQFCIKHGCPHLMSAVLKHEGCLLIPYVNSFLFSLLIKITIRSCYFQKKEMLAHLFTVADNPVKHGDDEVNILYFTIRNKCFNWRKSLQEKDSTLKVGIAEIITVNQENENLYLSDIDKSELIDLFIKNGFSLNDKNIDGDTVLHLFVENETLDAAAEIDLQVIDLLIRKGIDVDASNKKGVTPLHLAARSGGYDIVAKLLDVGADPRLATLDGNNVLHDAVVGRNTEVINLFLTKGLDVNASNNQEETPLHFAGRSGHMGVINFLLEKGARIDSVSAKKETTLHWAVRSGSCEIVEFFIDRGLDIDSANSEEETALLLALKMRNIDIIKLLLARGASRKDSKVVYEAAQLADSKLMNLLLSEGFCINVANDRGETALHLAAQEGSIDAAVFLIENEAFVDVFTQDNISPLHLAVYRGSLQFVRFLLRKGVDLTRVDVRNEKYPLHEAVEDGQLDETLLRKMTIRIHLQNCKPGNVKSSKKE</sequence>